<dbReference type="InterPro" id="IPR032675">
    <property type="entry name" value="LRR_dom_sf"/>
</dbReference>
<feature type="compositionally biased region" description="Low complexity" evidence="1">
    <location>
        <begin position="1092"/>
        <end position="1103"/>
    </location>
</feature>
<evidence type="ECO:0000256" key="1">
    <source>
        <dbReference type="SAM" id="MobiDB-lite"/>
    </source>
</evidence>
<proteinExistence type="predicted"/>
<dbReference type="OrthoDB" id="199632at2759"/>
<dbReference type="EMBL" id="BRYA01001480">
    <property type="protein sequence ID" value="GMI44427.1"/>
    <property type="molecule type" value="Genomic_DNA"/>
</dbReference>
<feature type="compositionally biased region" description="Polar residues" evidence="1">
    <location>
        <begin position="1048"/>
        <end position="1057"/>
    </location>
</feature>
<organism evidence="2 3">
    <name type="scientific">Triparma columacea</name>
    <dbReference type="NCBI Taxonomy" id="722753"/>
    <lineage>
        <taxon>Eukaryota</taxon>
        <taxon>Sar</taxon>
        <taxon>Stramenopiles</taxon>
        <taxon>Ochrophyta</taxon>
        <taxon>Bolidophyceae</taxon>
        <taxon>Parmales</taxon>
        <taxon>Triparmaceae</taxon>
        <taxon>Triparma</taxon>
    </lineage>
</organism>
<accession>A0A9W7LCA7</accession>
<gene>
    <name evidence="2" type="ORF">TrCOL_g2677</name>
</gene>
<feature type="compositionally biased region" description="Basic and acidic residues" evidence="1">
    <location>
        <begin position="1191"/>
        <end position="1205"/>
    </location>
</feature>
<feature type="compositionally biased region" description="Low complexity" evidence="1">
    <location>
        <begin position="874"/>
        <end position="885"/>
    </location>
</feature>
<evidence type="ECO:0000313" key="3">
    <source>
        <dbReference type="Proteomes" id="UP001165065"/>
    </source>
</evidence>
<dbReference type="Gene3D" id="3.80.10.10">
    <property type="entry name" value="Ribonuclease Inhibitor"/>
    <property type="match status" value="1"/>
</dbReference>
<dbReference type="AlphaFoldDB" id="A0A9W7LCA7"/>
<keyword evidence="3" id="KW-1185">Reference proteome</keyword>
<dbReference type="PANTHER" id="PTHR46759">
    <property type="entry name" value="LEUCINE-RICH REPEAT-CONTAINING PROTEIN 72"/>
    <property type="match status" value="1"/>
</dbReference>
<evidence type="ECO:0000313" key="2">
    <source>
        <dbReference type="EMBL" id="GMI44427.1"/>
    </source>
</evidence>
<name>A0A9W7LCA7_9STRA</name>
<feature type="region of interest" description="Disordered" evidence="1">
    <location>
        <begin position="1007"/>
        <end position="1215"/>
    </location>
</feature>
<feature type="region of interest" description="Disordered" evidence="1">
    <location>
        <begin position="477"/>
        <end position="509"/>
    </location>
</feature>
<dbReference type="InterPro" id="IPR042655">
    <property type="entry name" value="LRC72"/>
</dbReference>
<dbReference type="PANTHER" id="PTHR46759:SF1">
    <property type="entry name" value="LEUCINE-RICH REPEAT-CONTAINING PROTEIN 72"/>
    <property type="match status" value="1"/>
</dbReference>
<feature type="compositionally biased region" description="Acidic residues" evidence="1">
    <location>
        <begin position="489"/>
        <end position="504"/>
    </location>
</feature>
<dbReference type="Proteomes" id="UP001165065">
    <property type="component" value="Unassembled WGS sequence"/>
</dbReference>
<feature type="compositionally biased region" description="Basic residues" evidence="1">
    <location>
        <begin position="1009"/>
        <end position="1025"/>
    </location>
</feature>
<protein>
    <submittedName>
        <fullName evidence="2">Uncharacterized protein</fullName>
    </submittedName>
</protein>
<dbReference type="SUPFAM" id="SSF52058">
    <property type="entry name" value="L domain-like"/>
    <property type="match status" value="1"/>
</dbReference>
<comment type="caution">
    <text evidence="2">The sequence shown here is derived from an EMBL/GenBank/DDBJ whole genome shotgun (WGS) entry which is preliminary data.</text>
</comment>
<feature type="region of interest" description="Disordered" evidence="1">
    <location>
        <begin position="850"/>
        <end position="894"/>
    </location>
</feature>
<feature type="compositionally biased region" description="Basic residues" evidence="1">
    <location>
        <begin position="1170"/>
        <end position="1181"/>
    </location>
</feature>
<reference evidence="3" key="1">
    <citation type="journal article" date="2023" name="Commun. Biol.">
        <title>Genome analysis of Parmales, the sister group of diatoms, reveals the evolutionary specialization of diatoms from phago-mixotrophs to photoautotrophs.</title>
        <authorList>
            <person name="Ban H."/>
            <person name="Sato S."/>
            <person name="Yoshikawa S."/>
            <person name="Yamada K."/>
            <person name="Nakamura Y."/>
            <person name="Ichinomiya M."/>
            <person name="Sato N."/>
            <person name="Blanc-Mathieu R."/>
            <person name="Endo H."/>
            <person name="Kuwata A."/>
            <person name="Ogata H."/>
        </authorList>
    </citation>
    <scope>NUCLEOTIDE SEQUENCE [LARGE SCALE GENOMIC DNA]</scope>
</reference>
<feature type="compositionally biased region" description="Basic and acidic residues" evidence="1">
    <location>
        <begin position="1155"/>
        <end position="1167"/>
    </location>
</feature>
<feature type="compositionally biased region" description="Polar residues" evidence="1">
    <location>
        <begin position="1026"/>
        <end position="1041"/>
    </location>
</feature>
<sequence length="1215" mass="132748">MRVVKADLVYALTRQPLSSCTALHLDGLKVESLSFGLVQIPNLLVLRVNDNNLKSIVDIELEGNEMLWELHARGNMMTSVSLGGRRAMGVLDLGKNKLTEEELGRALGGMTVISLSVSHNSTIEGSSAPNSCSPSTMAYRRRVLEAVNNTWVLDGHFVSKEERVGLVASTSSMEDKPEPIPGSPCSMFLSQVLARAPTKNQDSVDIFRIKFLLPFWDGRAERHNEAVRRQVHKPKPQLMARSHVRKLEGLEFGMKLDLTVLLSVALQYNIPRTVLVGCLEVLCDGELRRDECRDLADLPPFVKTALVWKILQTLKGADGEGVRNEAYSLYSGEELRLKIELLDSIPNVVTRHGSKECAGYMDKLSIRCRHAARLLQRSPYCPMVTAAKQASAELQRHYDEMEELLDQAGLGRKDLGIAEGQEVPAFRPKKDSPNRPYRRLWTENLDKVNGTESGVQHNPVKPEEKNWGEWEEWGEWASQGSSSQKYQNLEEEDSDAEEEEEEEELGKASNSKAVNYVRRVRAGEVVQLFPKMFAKIDAVSEDGLEVLVRMGEGGGTDHAYSEDVTKEGLSFERDKLIWDPRKFWTHEKCLGMISKEDERARVKGFVRLMRDSGSLNRSGMGRVGGNRPMPLELVNDIKRASTNVGINKLQLFSADSGWDGSFILAPGALVAAQNELGGGYGGAWSRIEDPPVNLVDGLVGVELSTTVTTGGSMIAEQIPGNASNNAMTNPPVLDSKSSVLDASSIGSSTVRSRFGLSREQIFDEFSVLMKEMGSVRNMSADKGKLAKMNPLASNLGSKRGIDVEDMMMHVARRKQELAGNFQEEGWEAEGEEVEQEDEGNGKRAFGLTELEHTGRDDEEEEPGGEGVQDREGMRGTSSSGTRGEGVPPPPLHAEDTLDALAKKFDILPNFGGSVGAQSNSTLITTTSVVVKKPPRKVGPRPWFTHGGKSKMLVSSKSMGSIGIGKALGLGKPFTMNLSTASSSSLVGVGKMMLNDGLDDDRSIVGSGRARIHSASRNRWQGRGRSRASSSEDPTLLQTTPINFAPETSLVTNGSSKLLEQDGGEGGNPATRPFVTRVSVPLPAATERPEECPSPSVSPRSSSVALGQKPMTPSSRLLGQDSMVEGSFGGDLEAPPPGSRQRLLVGQREITLGAWSEREEHTQEESLMFRRAGRSSKGRRTGQQRPRTGGNGEKKTRLMERLEKRSTKGLAGLNVG</sequence>